<evidence type="ECO:0000313" key="4">
    <source>
        <dbReference type="Proteomes" id="UP001190700"/>
    </source>
</evidence>
<protein>
    <submittedName>
        <fullName evidence="3">Uncharacterized protein</fullName>
    </submittedName>
</protein>
<proteinExistence type="predicted"/>
<keyword evidence="2" id="KW-0472">Membrane</keyword>
<feature type="compositionally biased region" description="Pro residues" evidence="1">
    <location>
        <begin position="346"/>
        <end position="371"/>
    </location>
</feature>
<gene>
    <name evidence="3" type="ORF">CYMTET_21081</name>
</gene>
<accession>A0AAE0L387</accession>
<dbReference type="EMBL" id="LGRX02010343">
    <property type="protein sequence ID" value="KAK3270526.1"/>
    <property type="molecule type" value="Genomic_DNA"/>
</dbReference>
<reference evidence="3 4" key="1">
    <citation type="journal article" date="2015" name="Genome Biol. Evol.">
        <title>Comparative Genomics of a Bacterivorous Green Alga Reveals Evolutionary Causalities and Consequences of Phago-Mixotrophic Mode of Nutrition.</title>
        <authorList>
            <person name="Burns J.A."/>
            <person name="Paasch A."/>
            <person name="Narechania A."/>
            <person name="Kim E."/>
        </authorList>
    </citation>
    <scope>NUCLEOTIDE SEQUENCE [LARGE SCALE GENOMIC DNA]</scope>
    <source>
        <strain evidence="3 4">PLY_AMNH</strain>
    </source>
</reference>
<dbReference type="AlphaFoldDB" id="A0AAE0L387"/>
<evidence type="ECO:0000313" key="3">
    <source>
        <dbReference type="EMBL" id="KAK3270526.1"/>
    </source>
</evidence>
<sequence>MASTRHTVSYLVSPYKFFVPLVALTSASILPQESDLHCNNCNLHDGHDIEFCTKAMPCDISGKYLLQQDWTCNPFKHSDKESIRKAPFTSLRVVPRHTPLAKTNWSNSDVDHQFRNYVLEVFPSGRWPVTPLHAACWHGGEAGEGCFSFPSKAHCDTVRSSICLLFRRVGDLGDLVIRFRWEKPSLSACQLVDDQRSTWRKVVETHGLWPIPPHPSPESREYNRARMVIGSDDTAYDAHILLRDRCPEMMEHLYGIFSNSTQIPGGAKYSEAFSMRMRSRRWYSTHHAVLHRLNHRRRYHRHRLRRRLPLHRFHPSNLLPSPFRPWTPSPPPSPPPAPLDTHAAASPPPPFSPPLSPPPPPPPPPPSPPPHGTSLVQLELLGYNRRNVLHARTFTSYLPREEPESLSHRERVAADMVKLLYMAQVCYANTSVKLLGAVRDASDKEQLLHIGLETFAGPKAPKTMFRASVQLVGSSLPVCQRTEASFTEERACFSEYIARGQLRREAAPQSQREVFRELARHEPLMVMLAGSGLAVFAVVVYNVMMTTRRVQLEARRRYPHGLHNEWLLLKQRVSKVLDRIVGNSHNPLKGFSVGDPAEKRVSHAPFSGTGAKASGPPPPNEYWMYGDEWQKTVKFAQVKYMDEKRAKQDHFKYSLNSGRSQYN</sequence>
<name>A0AAE0L387_9CHLO</name>
<feature type="compositionally biased region" description="Pro residues" evidence="1">
    <location>
        <begin position="324"/>
        <end position="338"/>
    </location>
</feature>
<keyword evidence="2" id="KW-1133">Transmembrane helix</keyword>
<keyword evidence="4" id="KW-1185">Reference proteome</keyword>
<feature type="transmembrane region" description="Helical" evidence="2">
    <location>
        <begin position="524"/>
        <end position="547"/>
    </location>
</feature>
<organism evidence="3 4">
    <name type="scientific">Cymbomonas tetramitiformis</name>
    <dbReference type="NCBI Taxonomy" id="36881"/>
    <lineage>
        <taxon>Eukaryota</taxon>
        <taxon>Viridiplantae</taxon>
        <taxon>Chlorophyta</taxon>
        <taxon>Pyramimonadophyceae</taxon>
        <taxon>Pyramimonadales</taxon>
        <taxon>Pyramimonadaceae</taxon>
        <taxon>Cymbomonas</taxon>
    </lineage>
</organism>
<dbReference type="Proteomes" id="UP001190700">
    <property type="component" value="Unassembled WGS sequence"/>
</dbReference>
<evidence type="ECO:0000256" key="1">
    <source>
        <dbReference type="SAM" id="MobiDB-lite"/>
    </source>
</evidence>
<feature type="region of interest" description="Disordered" evidence="1">
    <location>
        <begin position="324"/>
        <end position="374"/>
    </location>
</feature>
<comment type="caution">
    <text evidence="3">The sequence shown here is derived from an EMBL/GenBank/DDBJ whole genome shotgun (WGS) entry which is preliminary data.</text>
</comment>
<evidence type="ECO:0000256" key="2">
    <source>
        <dbReference type="SAM" id="Phobius"/>
    </source>
</evidence>
<keyword evidence="2" id="KW-0812">Transmembrane</keyword>